<proteinExistence type="predicted"/>
<accession>A0A218MLG2</accession>
<organism evidence="1">
    <name type="scientific">uncultured virus</name>
    <dbReference type="NCBI Taxonomy" id="340016"/>
    <lineage>
        <taxon>Viruses</taxon>
        <taxon>environmental samples</taxon>
    </lineage>
</organism>
<evidence type="ECO:0000313" key="1">
    <source>
        <dbReference type="EMBL" id="ASF00117.1"/>
    </source>
</evidence>
<name>A0A218MLG2_9VIRU</name>
<evidence type="ECO:0008006" key="2">
    <source>
        <dbReference type="Google" id="ProtNLM"/>
    </source>
</evidence>
<dbReference type="Pfam" id="PF13759">
    <property type="entry name" value="2OG-FeII_Oxy_5"/>
    <property type="match status" value="1"/>
</dbReference>
<dbReference type="Gene3D" id="2.60.120.620">
    <property type="entry name" value="q2cbj1_9rhob like domain"/>
    <property type="match status" value="1"/>
</dbReference>
<sequence>MSIIYKPKKDVELFAPFGPTMGYFRMPYELVEKLNSKMSDKLKSYADNLVGKVSEELAFDEEILAIAQKGLGQFVGQYQAYTDFRNSMGVKKPDTDKFDYGLQIVSGWFVRQFENEYNPLHIHTGSRLSCVGYLKLPEGIEEEWEEDYKDHHPANGHIQFAHGTSAGYTATNFVVKPRVGDFYVFPSHLFHCVYPFYTKGERRSFSMNMNFIEVPKKKSVDN</sequence>
<dbReference type="EMBL" id="KY052814">
    <property type="protein sequence ID" value="ASF00117.1"/>
    <property type="molecule type" value="Genomic_DNA"/>
</dbReference>
<reference evidence="1" key="1">
    <citation type="submission" date="2016-10" db="EMBL/GenBank/DDBJ databases">
        <authorList>
            <person name="Varghese N."/>
        </authorList>
    </citation>
    <scope>NUCLEOTIDE SEQUENCE</scope>
</reference>
<protein>
    <recommendedName>
        <fullName evidence="2">2OG-Fe(II) oxygenase</fullName>
    </recommendedName>
</protein>
<dbReference type="InterPro" id="IPR012668">
    <property type="entry name" value="CHP02466"/>
</dbReference>
<reference evidence="1" key="2">
    <citation type="journal article" date="2017" name="Nat. Commun.">
        <title>Single-virus genomics reveals hidden cosmopolitan and abundant viruses.</title>
        <authorList>
            <person name="Martinez-Hernandez F."/>
            <person name="Fornas O."/>
            <person name="Lluesma Gomez M."/>
            <person name="Bolduc B."/>
            <person name="de la Cruz Pena M.J."/>
            <person name="Martinez J.M."/>
            <person name="Anton J."/>
            <person name="Gasol J.M."/>
            <person name="Rosselli R."/>
            <person name="Rodriguez-Valera F."/>
            <person name="Sullivan M.B."/>
            <person name="Acinas S.G."/>
            <person name="Martinez-Garcia M."/>
        </authorList>
    </citation>
    <scope>NUCLEOTIDE SEQUENCE</scope>
</reference>